<keyword evidence="2" id="KW-1185">Reference proteome</keyword>
<proteinExistence type="predicted"/>
<comment type="caution">
    <text evidence="1">The sequence shown here is derived from an EMBL/GenBank/DDBJ whole genome shotgun (WGS) entry which is preliminary data.</text>
</comment>
<evidence type="ECO:0000313" key="2">
    <source>
        <dbReference type="Proteomes" id="UP001430396"/>
    </source>
</evidence>
<dbReference type="RefSeq" id="WP_230436998.1">
    <property type="nucleotide sequence ID" value="NZ_JAFFQI010000200.1"/>
</dbReference>
<name>A0ABS8NZI7_9XANT</name>
<protein>
    <recommendedName>
        <fullName evidence="3">Secreted protein</fullName>
    </recommendedName>
</protein>
<evidence type="ECO:0000313" key="1">
    <source>
        <dbReference type="EMBL" id="MCD0268505.1"/>
    </source>
</evidence>
<dbReference type="Proteomes" id="UP001430396">
    <property type="component" value="Unassembled WGS sequence"/>
</dbReference>
<dbReference type="EMBL" id="JAFFQI010000200">
    <property type="protein sequence ID" value="MCD0268505.1"/>
    <property type="molecule type" value="Genomic_DNA"/>
</dbReference>
<evidence type="ECO:0008006" key="3">
    <source>
        <dbReference type="Google" id="ProtNLM"/>
    </source>
</evidence>
<organism evidence="1 2">
    <name type="scientific">Xanthomonas melonis</name>
    <dbReference type="NCBI Taxonomy" id="56456"/>
    <lineage>
        <taxon>Bacteria</taxon>
        <taxon>Pseudomonadati</taxon>
        <taxon>Pseudomonadota</taxon>
        <taxon>Gammaproteobacteria</taxon>
        <taxon>Lysobacterales</taxon>
        <taxon>Lysobacteraceae</taxon>
        <taxon>Xanthomonas</taxon>
    </lineage>
</organism>
<gene>
    <name evidence="1" type="ORF">JWH11_19110</name>
</gene>
<accession>A0ABS8NZI7</accession>
<sequence>MTYFALPPHAAVTPCLALLTLVPTLALMTPTQMRTLAASEPQYRCRAAASDDASNLDSCDQAVGVQLQDQR</sequence>
<reference evidence="1" key="1">
    <citation type="submission" date="2021-02" db="EMBL/GenBank/DDBJ databases">
        <title>Copper resistance gene diversity in local Xanthomonas species at agrochemical polluted sites in Trinidad, Trinidad and Tobago.</title>
        <authorList>
            <person name="Ramnarine S.D.B.J."/>
            <person name="Ramsubhag A."/>
            <person name="Jayaraman J."/>
        </authorList>
    </citation>
    <scope>NUCLEOTIDE SEQUENCE</scope>
    <source>
        <strain evidence="1">CaNP6A</strain>
    </source>
</reference>